<feature type="signal peptide" evidence="2">
    <location>
        <begin position="1"/>
        <end position="24"/>
    </location>
</feature>
<keyword evidence="2" id="KW-0732">Signal</keyword>
<dbReference type="CDD" id="cd07012">
    <property type="entry name" value="PBP2_Bug_TTT"/>
    <property type="match status" value="1"/>
</dbReference>
<dbReference type="InterPro" id="IPR005064">
    <property type="entry name" value="BUG"/>
</dbReference>
<comment type="similarity">
    <text evidence="1">Belongs to the UPF0065 (bug) family.</text>
</comment>
<dbReference type="Gene3D" id="3.40.190.150">
    <property type="entry name" value="Bordetella uptake gene, domain 1"/>
    <property type="match status" value="1"/>
</dbReference>
<dbReference type="PANTHER" id="PTHR42928:SF5">
    <property type="entry name" value="BLR1237 PROTEIN"/>
    <property type="match status" value="1"/>
</dbReference>
<dbReference type="SMR" id="A0A0E8F270"/>
<dbReference type="Gene3D" id="3.40.190.10">
    <property type="entry name" value="Periplasmic binding protein-like II"/>
    <property type="match status" value="1"/>
</dbReference>
<dbReference type="AlphaFoldDB" id="A0A0E8F270"/>
<dbReference type="InterPro" id="IPR042100">
    <property type="entry name" value="Bug_dom1"/>
</dbReference>
<name>A0A0E8F270_BORPT</name>
<evidence type="ECO:0000313" key="3">
    <source>
        <dbReference type="EMBL" id="SUV63493.1"/>
    </source>
</evidence>
<dbReference type="GO" id="GO:0016829">
    <property type="term" value="F:lyase activity"/>
    <property type="evidence" value="ECO:0007669"/>
    <property type="project" value="UniProtKB-KW"/>
</dbReference>
<organism evidence="3 4">
    <name type="scientific">Bordetella pertussis</name>
    <dbReference type="NCBI Taxonomy" id="520"/>
    <lineage>
        <taxon>Bacteria</taxon>
        <taxon>Pseudomonadati</taxon>
        <taxon>Pseudomonadota</taxon>
        <taxon>Betaproteobacteria</taxon>
        <taxon>Burkholderiales</taxon>
        <taxon>Alcaligenaceae</taxon>
        <taxon>Bordetella</taxon>
    </lineage>
</organism>
<dbReference type="GeneID" id="69603594"/>
<sequence>MKPFSLLRRIATIALLMAASSAHADTFPSRPIRLIVPFGPGGITDLIARQAALGMAEKLGQPVIIENKPSAGHIVAMQTVAQATPDGYTILLGSNTGFTVAPHMYKNLPFRIDTLQPIAPINTAPTVLLARPDFPANNLTELIQYIKDNPGKLNYGSFGIGTSAHLGMEIMKSDLGLNIMHIPYRGDAQGLLALKAKEVDIAYITLFSAQARIRAGEFKALGVLQNDRLTAFPDIQTTVEVGSKNSGMPVWIAFFAPPGTPDAVMRKLESATRSASTAPAFVEFLHNNGVEPWNPSNQDLMRFIQDQLNRSGPIIQEIGLQPQ</sequence>
<accession>A0A0E8F270</accession>
<dbReference type="Proteomes" id="UP000255014">
    <property type="component" value="Unassembled WGS sequence"/>
</dbReference>
<reference evidence="3 4" key="1">
    <citation type="submission" date="2018-06" db="EMBL/GenBank/DDBJ databases">
        <authorList>
            <consortium name="Pathogen Informatics"/>
            <person name="Doyle S."/>
        </authorList>
    </citation>
    <scope>NUCLEOTIDE SEQUENCE [LARGE SCALE GENOMIC DNA]</scope>
    <source>
        <strain evidence="3 4">NCTC10911</strain>
    </source>
</reference>
<feature type="chain" id="PRO_5015037053" evidence="2">
    <location>
        <begin position="25"/>
        <end position="323"/>
    </location>
</feature>
<gene>
    <name evidence="3" type="ORF">NCTC10911_00494</name>
</gene>
<dbReference type="Pfam" id="PF03401">
    <property type="entry name" value="TctC"/>
    <property type="match status" value="1"/>
</dbReference>
<protein>
    <submittedName>
        <fullName evidence="3">Argininosuccinate lyase</fullName>
    </submittedName>
</protein>
<keyword evidence="3" id="KW-0456">Lyase</keyword>
<dbReference type="PANTHER" id="PTHR42928">
    <property type="entry name" value="TRICARBOXYLATE-BINDING PROTEIN"/>
    <property type="match status" value="1"/>
</dbReference>
<proteinExistence type="inferred from homology"/>
<evidence type="ECO:0000256" key="2">
    <source>
        <dbReference type="SAM" id="SignalP"/>
    </source>
</evidence>
<evidence type="ECO:0000313" key="4">
    <source>
        <dbReference type="Proteomes" id="UP000255014"/>
    </source>
</evidence>
<dbReference type="RefSeq" id="WP_010929647.1">
    <property type="nucleotide sequence ID" value="NZ_AP024746.1"/>
</dbReference>
<dbReference type="EMBL" id="UFTT01000002">
    <property type="protein sequence ID" value="SUV63493.1"/>
    <property type="molecule type" value="Genomic_DNA"/>
</dbReference>
<evidence type="ECO:0000256" key="1">
    <source>
        <dbReference type="ARBA" id="ARBA00006987"/>
    </source>
</evidence>
<dbReference type="SUPFAM" id="SSF53850">
    <property type="entry name" value="Periplasmic binding protein-like II"/>
    <property type="match status" value="1"/>
</dbReference>
<dbReference type="PIRSF" id="PIRSF017082">
    <property type="entry name" value="YflP"/>
    <property type="match status" value="1"/>
</dbReference>